<dbReference type="RefSeq" id="WP_184548395.1">
    <property type="nucleotide sequence ID" value="NZ_JACHMP010000001.1"/>
</dbReference>
<dbReference type="NCBIfam" id="NF005559">
    <property type="entry name" value="PRK07231.1"/>
    <property type="match status" value="1"/>
</dbReference>
<keyword evidence="5" id="KW-1185">Reference proteome</keyword>
<dbReference type="PROSITE" id="PS00061">
    <property type="entry name" value="ADH_SHORT"/>
    <property type="match status" value="1"/>
</dbReference>
<feature type="domain" description="Ketoreductase" evidence="3">
    <location>
        <begin position="17"/>
        <end position="201"/>
    </location>
</feature>
<dbReference type="InterPro" id="IPR057326">
    <property type="entry name" value="KR_dom"/>
</dbReference>
<accession>A0A7W9IA80</accession>
<proteinExistence type="inferred from homology"/>
<dbReference type="SMART" id="SM00822">
    <property type="entry name" value="PKS_KR"/>
    <property type="match status" value="1"/>
</dbReference>
<dbReference type="PRINTS" id="PR00080">
    <property type="entry name" value="SDRFAMILY"/>
</dbReference>
<dbReference type="Pfam" id="PF13561">
    <property type="entry name" value="adh_short_C2"/>
    <property type="match status" value="1"/>
</dbReference>
<evidence type="ECO:0000313" key="4">
    <source>
        <dbReference type="EMBL" id="MBB5816994.1"/>
    </source>
</evidence>
<dbReference type="InterPro" id="IPR020904">
    <property type="entry name" value="Sc_DH/Rdtase_CS"/>
</dbReference>
<dbReference type="CDD" id="cd05233">
    <property type="entry name" value="SDR_c"/>
    <property type="match status" value="1"/>
</dbReference>
<name>A0A7W9IA80_9ACTN</name>
<comment type="caution">
    <text evidence="4">The sequence shown here is derived from an EMBL/GenBank/DDBJ whole genome shotgun (WGS) entry which is preliminary data.</text>
</comment>
<gene>
    <name evidence="4" type="ORF">F4562_000056</name>
</gene>
<reference evidence="4 5" key="1">
    <citation type="submission" date="2020-08" db="EMBL/GenBank/DDBJ databases">
        <title>Sequencing the genomes of 1000 actinobacteria strains.</title>
        <authorList>
            <person name="Klenk H.-P."/>
        </authorList>
    </citation>
    <scope>NUCLEOTIDE SEQUENCE [LARGE SCALE GENOMIC DNA]</scope>
    <source>
        <strain evidence="4 5">DSM 46887</strain>
    </source>
</reference>
<evidence type="ECO:0000259" key="3">
    <source>
        <dbReference type="SMART" id="SM00822"/>
    </source>
</evidence>
<keyword evidence="2" id="KW-0560">Oxidoreductase</keyword>
<dbReference type="EMBL" id="JACHMP010000001">
    <property type="protein sequence ID" value="MBB5816994.1"/>
    <property type="molecule type" value="Genomic_DNA"/>
</dbReference>
<dbReference type="AlphaFoldDB" id="A0A7W9IA80"/>
<organism evidence="4 5">
    <name type="scientific">Streptosporangium becharense</name>
    <dbReference type="NCBI Taxonomy" id="1816182"/>
    <lineage>
        <taxon>Bacteria</taxon>
        <taxon>Bacillati</taxon>
        <taxon>Actinomycetota</taxon>
        <taxon>Actinomycetes</taxon>
        <taxon>Streptosporangiales</taxon>
        <taxon>Streptosporangiaceae</taxon>
        <taxon>Streptosporangium</taxon>
    </lineage>
</organism>
<dbReference type="FunFam" id="3.40.50.720:FF:000084">
    <property type="entry name" value="Short-chain dehydrogenase reductase"/>
    <property type="match status" value="1"/>
</dbReference>
<dbReference type="SUPFAM" id="SSF51735">
    <property type="entry name" value="NAD(P)-binding Rossmann-fold domains"/>
    <property type="match status" value="1"/>
</dbReference>
<dbReference type="GO" id="GO:0016616">
    <property type="term" value="F:oxidoreductase activity, acting on the CH-OH group of donors, NAD or NADP as acceptor"/>
    <property type="evidence" value="ECO:0007669"/>
    <property type="project" value="TreeGrafter"/>
</dbReference>
<evidence type="ECO:0000256" key="2">
    <source>
        <dbReference type="ARBA" id="ARBA00023002"/>
    </source>
</evidence>
<protein>
    <submittedName>
        <fullName evidence="4">NAD(P)-dependent dehydrogenase (Short-subunit alcohol dehydrogenase family)</fullName>
    </submittedName>
</protein>
<dbReference type="InterPro" id="IPR036291">
    <property type="entry name" value="NAD(P)-bd_dom_sf"/>
</dbReference>
<dbReference type="Proteomes" id="UP000540685">
    <property type="component" value="Unassembled WGS sequence"/>
</dbReference>
<sequence>MNTRTTASQSSGPLAGRNALVTGASRGIGAACALRLAEAGADVAVLGRSLPDLDKVSAQIRALGRRALVVGCDVTVPEQIEAACTRVENDLGPVDVLVNNAGGPRFQAAIMDVRPEGWQKVFDLNLTSTLLFCQRLGRGMAERRTGTIVNVSSIAVHAPWPAIAPYGAAKSGIRHLTQALAAELGPSGVRVTSVSPAWIDTDINTAYTRDPELSDAALDLVPLDRWGEPDDVAHAVVFLASPLSGFITGIDLPIDGGFSVSMPRSTRRILNRAAPAT</sequence>
<dbReference type="PRINTS" id="PR00081">
    <property type="entry name" value="GDHRDH"/>
</dbReference>
<dbReference type="InterPro" id="IPR002347">
    <property type="entry name" value="SDR_fam"/>
</dbReference>
<evidence type="ECO:0000313" key="5">
    <source>
        <dbReference type="Proteomes" id="UP000540685"/>
    </source>
</evidence>
<comment type="similarity">
    <text evidence="1">Belongs to the short-chain dehydrogenases/reductases (SDR) family.</text>
</comment>
<dbReference type="PANTHER" id="PTHR42760">
    <property type="entry name" value="SHORT-CHAIN DEHYDROGENASES/REDUCTASES FAMILY MEMBER"/>
    <property type="match status" value="1"/>
</dbReference>
<evidence type="ECO:0000256" key="1">
    <source>
        <dbReference type="ARBA" id="ARBA00006484"/>
    </source>
</evidence>
<dbReference type="Gene3D" id="3.40.50.720">
    <property type="entry name" value="NAD(P)-binding Rossmann-like Domain"/>
    <property type="match status" value="1"/>
</dbReference>